<dbReference type="AlphaFoldDB" id="A0A327X9D3"/>
<sequence length="47" mass="5038">MDNVAEEVAGYLAEGNGLAGSTVQMLFLVNQGHILINLSFSVHSFRS</sequence>
<dbReference type="EMBL" id="QLMC01000002">
    <property type="protein sequence ID" value="RAK00277.1"/>
    <property type="molecule type" value="Genomic_DNA"/>
</dbReference>
<gene>
    <name evidence="1" type="ORF">LX87_01977</name>
</gene>
<reference evidence="1 2" key="1">
    <citation type="submission" date="2018-06" db="EMBL/GenBank/DDBJ databases">
        <title>Genomic Encyclopedia of Archaeal and Bacterial Type Strains, Phase II (KMG-II): from individual species to whole genera.</title>
        <authorList>
            <person name="Goeker M."/>
        </authorList>
    </citation>
    <scope>NUCLEOTIDE SEQUENCE [LARGE SCALE GENOMIC DNA]</scope>
    <source>
        <strain evidence="1 2">DSM 21851</strain>
    </source>
</reference>
<protein>
    <submittedName>
        <fullName evidence="1">Uncharacterized protein</fullName>
    </submittedName>
</protein>
<comment type="caution">
    <text evidence="1">The sequence shown here is derived from an EMBL/GenBank/DDBJ whole genome shotgun (WGS) entry which is preliminary data.</text>
</comment>
<evidence type="ECO:0000313" key="2">
    <source>
        <dbReference type="Proteomes" id="UP000248790"/>
    </source>
</evidence>
<organism evidence="1 2">
    <name type="scientific">Larkinella arboricola</name>
    <dbReference type="NCBI Taxonomy" id="643671"/>
    <lineage>
        <taxon>Bacteria</taxon>
        <taxon>Pseudomonadati</taxon>
        <taxon>Bacteroidota</taxon>
        <taxon>Cytophagia</taxon>
        <taxon>Cytophagales</taxon>
        <taxon>Spirosomataceae</taxon>
        <taxon>Larkinella</taxon>
    </lineage>
</organism>
<dbReference type="RefSeq" id="WP_170139337.1">
    <property type="nucleotide sequence ID" value="NZ_QLMC01000002.1"/>
</dbReference>
<accession>A0A327X9D3</accession>
<keyword evidence="2" id="KW-1185">Reference proteome</keyword>
<name>A0A327X9D3_LARAB</name>
<proteinExistence type="predicted"/>
<evidence type="ECO:0000313" key="1">
    <source>
        <dbReference type="EMBL" id="RAK00277.1"/>
    </source>
</evidence>
<dbReference type="Proteomes" id="UP000248790">
    <property type="component" value="Unassembled WGS sequence"/>
</dbReference>